<feature type="domain" description="N-acetyltransferase" evidence="1">
    <location>
        <begin position="21"/>
        <end position="151"/>
    </location>
</feature>
<keyword evidence="3" id="KW-1185">Reference proteome</keyword>
<gene>
    <name evidence="2" type="ORF">EFE23_06660</name>
</gene>
<dbReference type="EMBL" id="RJLN01000012">
    <property type="protein sequence ID" value="RNM00323.1"/>
    <property type="molecule type" value="Genomic_DNA"/>
</dbReference>
<dbReference type="Proteomes" id="UP000280698">
    <property type="component" value="Unassembled WGS sequence"/>
</dbReference>
<evidence type="ECO:0000313" key="3">
    <source>
        <dbReference type="Proteomes" id="UP000280698"/>
    </source>
</evidence>
<dbReference type="PANTHER" id="PTHR43415">
    <property type="entry name" value="SPERMIDINE N(1)-ACETYLTRANSFERASE"/>
    <property type="match status" value="1"/>
</dbReference>
<dbReference type="InterPro" id="IPR000182">
    <property type="entry name" value="GNAT_dom"/>
</dbReference>
<protein>
    <submittedName>
        <fullName evidence="2">N-acetyltransferase</fullName>
    </submittedName>
</protein>
<dbReference type="SUPFAM" id="SSF55729">
    <property type="entry name" value="Acyl-CoA N-acyltransferases (Nat)"/>
    <property type="match status" value="1"/>
</dbReference>
<dbReference type="InterPro" id="IPR016181">
    <property type="entry name" value="Acyl_CoA_acyltransferase"/>
</dbReference>
<evidence type="ECO:0000259" key="1">
    <source>
        <dbReference type="Pfam" id="PF13302"/>
    </source>
</evidence>
<evidence type="ECO:0000313" key="2">
    <source>
        <dbReference type="EMBL" id="RNM00323.1"/>
    </source>
</evidence>
<sequence>MCHPCGTIATRSTMLNGRLVGLRPTRTEDLDFLADLANLDQVRHNVGGWHWPVARETQPEWLRRSQADQTVQRLTVADPVTDEPWGLTGLWEIDWHNRSALTAIKLMPGAAPRGAGSDAIMLVMAWSFYDVGLRRLHGSILPFNTASLGAYVRNCGWRVEGRDREAVFRRGEWHDLLRVGILRADFDALTAAEEYVERVCGPATSTIPGQSGPGVRLAVAPDGLEGAGAITGAGTARVD</sequence>
<reference evidence="2 3" key="1">
    <citation type="submission" date="2018-11" db="EMBL/GenBank/DDBJ databases">
        <title>Micromonospora sp. PPF5-17, a new actinomycetes isolated from a hot spring soil.</title>
        <authorList>
            <person name="Thawai C."/>
        </authorList>
    </citation>
    <scope>NUCLEOTIDE SEQUENCE [LARGE SCALE GENOMIC DNA]</scope>
    <source>
        <strain evidence="2 3">PPF5-17</strain>
    </source>
</reference>
<dbReference type="Pfam" id="PF13302">
    <property type="entry name" value="Acetyltransf_3"/>
    <property type="match status" value="1"/>
</dbReference>
<dbReference type="Gene3D" id="3.40.630.30">
    <property type="match status" value="1"/>
</dbReference>
<comment type="caution">
    <text evidence="2">The sequence shown here is derived from an EMBL/GenBank/DDBJ whole genome shotgun (WGS) entry which is preliminary data.</text>
</comment>
<accession>A0ABX9WJI1</accession>
<organism evidence="2 3">
    <name type="scientific">Micromonospora solifontis</name>
    <dbReference type="NCBI Taxonomy" id="2487138"/>
    <lineage>
        <taxon>Bacteria</taxon>
        <taxon>Bacillati</taxon>
        <taxon>Actinomycetota</taxon>
        <taxon>Actinomycetes</taxon>
        <taxon>Micromonosporales</taxon>
        <taxon>Micromonosporaceae</taxon>
        <taxon>Micromonospora</taxon>
    </lineage>
</organism>
<proteinExistence type="predicted"/>
<name>A0ABX9WJI1_9ACTN</name>
<dbReference type="PANTHER" id="PTHR43415:SF3">
    <property type="entry name" value="GNAT-FAMILY ACETYLTRANSFERASE"/>
    <property type="match status" value="1"/>
</dbReference>